<accession>A0AA39ZUE4</accession>
<keyword evidence="3" id="KW-1185">Reference proteome</keyword>
<reference evidence="2" key="1">
    <citation type="submission" date="2023-06" db="EMBL/GenBank/DDBJ databases">
        <title>Genome-scale phylogeny and comparative genomics of the fungal order Sordariales.</title>
        <authorList>
            <consortium name="Lawrence Berkeley National Laboratory"/>
            <person name="Hensen N."/>
            <person name="Bonometti L."/>
            <person name="Westerberg I."/>
            <person name="Brannstrom I.O."/>
            <person name="Guillou S."/>
            <person name="Cros-Aarteil S."/>
            <person name="Calhoun S."/>
            <person name="Haridas S."/>
            <person name="Kuo A."/>
            <person name="Mondo S."/>
            <person name="Pangilinan J."/>
            <person name="Riley R."/>
            <person name="LaButti K."/>
            <person name="Andreopoulos B."/>
            <person name="Lipzen A."/>
            <person name="Chen C."/>
            <person name="Yanf M."/>
            <person name="Daum C."/>
            <person name="Ng V."/>
            <person name="Clum A."/>
            <person name="Steindorff A."/>
            <person name="Ohm R."/>
            <person name="Martin F."/>
            <person name="Silar P."/>
            <person name="Natvig D."/>
            <person name="Lalanne C."/>
            <person name="Gautier V."/>
            <person name="Ament-velasquez S.L."/>
            <person name="Kruys A."/>
            <person name="Hutchinson M.I."/>
            <person name="Powell A.J."/>
            <person name="Barry K."/>
            <person name="Miller A.N."/>
            <person name="Grigoriev I.V."/>
            <person name="Debuchy R."/>
            <person name="Gladieux P."/>
            <person name="Thoren M.H."/>
            <person name="Johannesson H."/>
        </authorList>
    </citation>
    <scope>NUCLEOTIDE SEQUENCE</scope>
    <source>
        <strain evidence="2">SMH2392-1A</strain>
    </source>
</reference>
<dbReference type="GeneID" id="85318690"/>
<evidence type="ECO:0000313" key="3">
    <source>
        <dbReference type="Proteomes" id="UP001172101"/>
    </source>
</evidence>
<dbReference type="EMBL" id="JAUIRO010000008">
    <property type="protein sequence ID" value="KAK0703734.1"/>
    <property type="molecule type" value="Genomic_DNA"/>
</dbReference>
<dbReference type="RefSeq" id="XP_060290593.1">
    <property type="nucleotide sequence ID" value="XM_060435420.1"/>
</dbReference>
<evidence type="ECO:0000256" key="1">
    <source>
        <dbReference type="SAM" id="MobiDB-lite"/>
    </source>
</evidence>
<proteinExistence type="predicted"/>
<name>A0AA39ZUE4_9PEZI</name>
<evidence type="ECO:0000313" key="2">
    <source>
        <dbReference type="EMBL" id="KAK0703734.1"/>
    </source>
</evidence>
<feature type="region of interest" description="Disordered" evidence="1">
    <location>
        <begin position="72"/>
        <end position="113"/>
    </location>
</feature>
<sequence>MPDAARPPSSQPARCCCCCCTSTGLAKSWLRSNSDAFPTRKHPTARCVMRESWPICEFGTDVALIYRCRPSLSSSRPSAEGTRGGDGPGGERLSFSRWCPPSTSTIPPRGNRGRPAAEINAPALALAGLGQGSGISSSIRTLLRLSQHTTSKLMLLPVRLDANITPRRAGRDTRLRRCSWVRSLPCLQLEFRERGRNLYYSAACFDEDARSLQTRLSIYA</sequence>
<comment type="caution">
    <text evidence="2">The sequence shown here is derived from an EMBL/GenBank/DDBJ whole genome shotgun (WGS) entry which is preliminary data.</text>
</comment>
<protein>
    <submittedName>
        <fullName evidence="2">Uncharacterized protein</fullName>
    </submittedName>
</protein>
<dbReference type="AlphaFoldDB" id="A0AA39ZUE4"/>
<dbReference type="Proteomes" id="UP001172101">
    <property type="component" value="Unassembled WGS sequence"/>
</dbReference>
<gene>
    <name evidence="2" type="ORF">B0T26DRAFT_510049</name>
</gene>
<organism evidence="2 3">
    <name type="scientific">Lasiosphaeria miniovina</name>
    <dbReference type="NCBI Taxonomy" id="1954250"/>
    <lineage>
        <taxon>Eukaryota</taxon>
        <taxon>Fungi</taxon>
        <taxon>Dikarya</taxon>
        <taxon>Ascomycota</taxon>
        <taxon>Pezizomycotina</taxon>
        <taxon>Sordariomycetes</taxon>
        <taxon>Sordariomycetidae</taxon>
        <taxon>Sordariales</taxon>
        <taxon>Lasiosphaeriaceae</taxon>
        <taxon>Lasiosphaeria</taxon>
    </lineage>
</organism>